<evidence type="ECO:0000313" key="4">
    <source>
        <dbReference type="Proteomes" id="UP000243679"/>
    </source>
</evidence>
<protein>
    <submittedName>
        <fullName evidence="3">Group 1 glycosyl transferase</fullName>
    </submittedName>
</protein>
<dbReference type="AlphaFoldDB" id="A0A1Q2SM16"/>
<dbReference type="InterPro" id="IPR001296">
    <property type="entry name" value="Glyco_trans_1"/>
</dbReference>
<dbReference type="Proteomes" id="UP000243679">
    <property type="component" value="Chromosome"/>
</dbReference>
<evidence type="ECO:0000259" key="2">
    <source>
        <dbReference type="Pfam" id="PF13439"/>
    </source>
</evidence>
<dbReference type="CDD" id="cd03795">
    <property type="entry name" value="GT4_WfcD-like"/>
    <property type="match status" value="1"/>
</dbReference>
<accession>A0A1Q2SM16</accession>
<sequence length="374" mass="42308">MRVLHFYKTYFPETMGGVEQVIYQIARSVAVYGIETEILTLTQAPEKEGTLVFENHLVHRVSLDFQIASTGFSKSALLRFIELAKQVDLIHYHFPWPFMDVVHFLSRVKKPTVVTYHSDIIRQQFLLKFYRPLMHSFLRHVDCIVATSPNYFATSQILNCYRSKTRVIPIGLDKASYPEINSSLLQYWQGRVGRGFFLFVGMIRYYKGLHILLDAIQGTRFPVVILGSGPTEKELKKHANRLGLNHVYFLGALSNEDKVALISLSLAMVFPSHLRSEAFGISLLEGAMLGKPMISSEIGTGTSYINIHGKTGLVVPPSNPLAFKEAMIFLWNHPEIAVTMGSNAQARYQRLFTSERMAIAYAHLYQELLAGKSG</sequence>
<proteinExistence type="predicted"/>
<dbReference type="InterPro" id="IPR028098">
    <property type="entry name" value="Glyco_trans_4-like_N"/>
</dbReference>
<dbReference type="GO" id="GO:0016757">
    <property type="term" value="F:glycosyltransferase activity"/>
    <property type="evidence" value="ECO:0007669"/>
    <property type="project" value="InterPro"/>
</dbReference>
<dbReference type="KEGG" id="ntt:TAO_0815"/>
<evidence type="ECO:0000259" key="1">
    <source>
        <dbReference type="Pfam" id="PF00534"/>
    </source>
</evidence>
<keyword evidence="4" id="KW-1185">Reference proteome</keyword>
<reference evidence="3 4" key="1">
    <citation type="journal article" date="2017" name="ISME J.">
        <title>An acid-tolerant ammonia-oxidizing ?-proteobacterium from soil.</title>
        <authorList>
            <person name="Hayatsu M."/>
            <person name="Tago K."/>
            <person name="Uchiyama I."/>
            <person name="Toyoda A."/>
            <person name="Wang Y."/>
            <person name="Shimomura Y."/>
            <person name="Okubo T."/>
            <person name="Kurisu F."/>
            <person name="Hirono Y."/>
            <person name="Nonaka K."/>
            <person name="Akiyama H."/>
            <person name="Itoh T."/>
            <person name="Takami H."/>
        </authorList>
    </citation>
    <scope>NUCLEOTIDE SEQUENCE [LARGE SCALE GENOMIC DNA]</scope>
    <source>
        <strain evidence="3 4">TAO100</strain>
    </source>
</reference>
<dbReference type="PANTHER" id="PTHR12526">
    <property type="entry name" value="GLYCOSYLTRANSFERASE"/>
    <property type="match status" value="1"/>
</dbReference>
<dbReference type="Gene3D" id="3.40.50.2000">
    <property type="entry name" value="Glycogen Phosphorylase B"/>
    <property type="match status" value="2"/>
</dbReference>
<dbReference type="OrthoDB" id="6194329at2"/>
<gene>
    <name evidence="3" type="ORF">TAO_0815</name>
</gene>
<dbReference type="RefSeq" id="WP_096526758.1">
    <property type="nucleotide sequence ID" value="NZ_AP014836.1"/>
</dbReference>
<feature type="domain" description="Glycosyltransferase subfamily 4-like N-terminal" evidence="2">
    <location>
        <begin position="15"/>
        <end position="173"/>
    </location>
</feature>
<dbReference type="Pfam" id="PF00534">
    <property type="entry name" value="Glycos_transf_1"/>
    <property type="match status" value="1"/>
</dbReference>
<keyword evidence="3" id="KW-0808">Transferase</keyword>
<dbReference type="SUPFAM" id="SSF53756">
    <property type="entry name" value="UDP-Glycosyltransferase/glycogen phosphorylase"/>
    <property type="match status" value="1"/>
</dbReference>
<name>A0A1Q2SM16_9GAMM</name>
<evidence type="ECO:0000313" key="3">
    <source>
        <dbReference type="EMBL" id="BAW80185.1"/>
    </source>
</evidence>
<feature type="domain" description="Glycosyl transferase family 1" evidence="1">
    <location>
        <begin position="194"/>
        <end position="346"/>
    </location>
</feature>
<organism evidence="3 4">
    <name type="scientific">Candidatus Nitrosoglobus terrae</name>
    <dbReference type="NCBI Taxonomy" id="1630141"/>
    <lineage>
        <taxon>Bacteria</taxon>
        <taxon>Pseudomonadati</taxon>
        <taxon>Pseudomonadota</taxon>
        <taxon>Gammaproteobacteria</taxon>
        <taxon>Chromatiales</taxon>
        <taxon>Chromatiaceae</taxon>
        <taxon>Candidatus Nitrosoglobus</taxon>
    </lineage>
</organism>
<dbReference type="EMBL" id="AP014836">
    <property type="protein sequence ID" value="BAW80185.1"/>
    <property type="molecule type" value="Genomic_DNA"/>
</dbReference>
<dbReference type="PANTHER" id="PTHR12526:SF627">
    <property type="entry name" value="D-RHAMNOSYLTRANSFERASE WBPZ"/>
    <property type="match status" value="1"/>
</dbReference>
<dbReference type="GO" id="GO:1901135">
    <property type="term" value="P:carbohydrate derivative metabolic process"/>
    <property type="evidence" value="ECO:0007669"/>
    <property type="project" value="UniProtKB-ARBA"/>
</dbReference>
<dbReference type="Pfam" id="PF13439">
    <property type="entry name" value="Glyco_transf_4"/>
    <property type="match status" value="1"/>
</dbReference>